<keyword evidence="5 13" id="KW-0444">Lipid biosynthesis</keyword>
<keyword evidence="7 13" id="KW-0276">Fatty acid metabolism</keyword>
<keyword evidence="8 13" id="KW-1133">Transmembrane helix</keyword>
<dbReference type="InterPro" id="IPR007482">
    <property type="entry name" value="Tyr_Pase-like_PTPLA"/>
</dbReference>
<comment type="caution">
    <text evidence="14">The sequence shown here is derived from an EMBL/GenBank/DDBJ whole genome shotgun (WGS) entry which is preliminary data.</text>
</comment>
<gene>
    <name evidence="14" type="ORF">RJ641_008638</name>
</gene>
<accession>A0AAN8V594</accession>
<dbReference type="GO" id="GO:0030497">
    <property type="term" value="P:fatty acid elongation"/>
    <property type="evidence" value="ECO:0007669"/>
    <property type="project" value="TreeGrafter"/>
</dbReference>
<evidence type="ECO:0000256" key="6">
    <source>
        <dbReference type="ARBA" id="ARBA00022692"/>
    </source>
</evidence>
<dbReference type="PANTHER" id="PTHR11035:SF35">
    <property type="entry name" value="VERY-LONG-CHAIN (3R)-3-HYDROXYACYL-COA DEHYDRATASE"/>
    <property type="match status" value="1"/>
</dbReference>
<dbReference type="AlphaFoldDB" id="A0AAN8V594"/>
<evidence type="ECO:0000256" key="4">
    <source>
        <dbReference type="ARBA" id="ARBA00013122"/>
    </source>
</evidence>
<dbReference type="GO" id="GO:0102158">
    <property type="term" value="F:very-long-chain (3R)-3-hydroxyacyl-CoA dehydratase activity"/>
    <property type="evidence" value="ECO:0007669"/>
    <property type="project" value="UniProtKB-EC"/>
</dbReference>
<dbReference type="PANTHER" id="PTHR11035">
    <property type="entry name" value="VERY-LONG-CHAIN (3R)-3-HYDROXYACYL-COA DEHYDRATASE"/>
    <property type="match status" value="1"/>
</dbReference>
<evidence type="ECO:0000256" key="7">
    <source>
        <dbReference type="ARBA" id="ARBA00022832"/>
    </source>
</evidence>
<keyword evidence="6 13" id="KW-0812">Transmembrane</keyword>
<proteinExistence type="inferred from homology"/>
<keyword evidence="13" id="KW-0256">Endoplasmic reticulum</keyword>
<comment type="function">
    <text evidence="13">Catalyzes the third of the four reactions of the long-chain fatty acids elongation cycle. This endoplasmic reticulum-bound enzymatic process, allows the addition of two carbons to the chain of long- and very long-chain fatty acids/VLCFAs per cycle. This enzyme catalyzes the dehydration of the 3-hydroxyacyl-CoA intermediate into trans-2,3-enoyl-CoA, within each cycle of fatty acid elongation. Thereby, it participates to the production of VLCFAs of different chain lengths that are involved in multiple biological processes as precursors of membrane lipids and lipid mediators.</text>
</comment>
<dbReference type="Proteomes" id="UP001370490">
    <property type="component" value="Unassembled WGS sequence"/>
</dbReference>
<comment type="pathway">
    <text evidence="2 13">Lipid metabolism; fatty acid biosynthesis.</text>
</comment>
<keyword evidence="15" id="KW-1185">Reference proteome</keyword>
<protein>
    <recommendedName>
        <fullName evidence="4 13">Very-long-chain (3R)-3-hydroxyacyl-CoA dehydratase</fullName>
        <ecNumber evidence="4 13">4.2.1.134</ecNumber>
    </recommendedName>
</protein>
<feature type="transmembrane region" description="Helical" evidence="13">
    <location>
        <begin position="263"/>
        <end position="287"/>
    </location>
</feature>
<comment type="caution">
    <text evidence="13">Lacks conserved residue(s) required for the propagation of feature annotation.</text>
</comment>
<evidence type="ECO:0000256" key="5">
    <source>
        <dbReference type="ARBA" id="ARBA00022516"/>
    </source>
</evidence>
<keyword evidence="12 13" id="KW-0456">Lyase</keyword>
<comment type="subcellular location">
    <subcellularLocation>
        <location evidence="13">Endoplasmic reticulum membrane</location>
        <topology evidence="13">Multi-pass membrane protein</topology>
    </subcellularLocation>
    <subcellularLocation>
        <location evidence="1">Membrane</location>
        <topology evidence="1">Multi-pass membrane protein</topology>
    </subcellularLocation>
</comment>
<keyword evidence="9 13" id="KW-0443">Lipid metabolism</keyword>
<dbReference type="GO" id="GO:0005789">
    <property type="term" value="C:endoplasmic reticulum membrane"/>
    <property type="evidence" value="ECO:0007669"/>
    <property type="project" value="UniProtKB-SubCell"/>
</dbReference>
<evidence type="ECO:0000256" key="1">
    <source>
        <dbReference type="ARBA" id="ARBA00004141"/>
    </source>
</evidence>
<dbReference type="Pfam" id="PF04387">
    <property type="entry name" value="PTPLA"/>
    <property type="match status" value="1"/>
</dbReference>
<evidence type="ECO:0000256" key="10">
    <source>
        <dbReference type="ARBA" id="ARBA00023136"/>
    </source>
</evidence>
<dbReference type="GO" id="GO:0030148">
    <property type="term" value="P:sphingolipid biosynthetic process"/>
    <property type="evidence" value="ECO:0007669"/>
    <property type="project" value="TreeGrafter"/>
</dbReference>
<evidence type="ECO:0000313" key="15">
    <source>
        <dbReference type="Proteomes" id="UP001370490"/>
    </source>
</evidence>
<comment type="similarity">
    <text evidence="3 13">Belongs to the very long-chain fatty acids dehydratase HACD family.</text>
</comment>
<evidence type="ECO:0000256" key="13">
    <source>
        <dbReference type="RuleBase" id="RU363109"/>
    </source>
</evidence>
<evidence type="ECO:0000256" key="2">
    <source>
        <dbReference type="ARBA" id="ARBA00005194"/>
    </source>
</evidence>
<name>A0AAN8V594_9MAGN</name>
<dbReference type="EMBL" id="JBAMMX010000015">
    <property type="protein sequence ID" value="KAK6926919.1"/>
    <property type="molecule type" value="Genomic_DNA"/>
</dbReference>
<evidence type="ECO:0000256" key="8">
    <source>
        <dbReference type="ARBA" id="ARBA00022989"/>
    </source>
</evidence>
<evidence type="ECO:0000256" key="11">
    <source>
        <dbReference type="ARBA" id="ARBA00023160"/>
    </source>
</evidence>
<evidence type="ECO:0000256" key="3">
    <source>
        <dbReference type="ARBA" id="ARBA00007811"/>
    </source>
</evidence>
<keyword evidence="10 13" id="KW-0472">Membrane</keyword>
<organism evidence="14 15">
    <name type="scientific">Dillenia turbinata</name>
    <dbReference type="NCBI Taxonomy" id="194707"/>
    <lineage>
        <taxon>Eukaryota</taxon>
        <taxon>Viridiplantae</taxon>
        <taxon>Streptophyta</taxon>
        <taxon>Embryophyta</taxon>
        <taxon>Tracheophyta</taxon>
        <taxon>Spermatophyta</taxon>
        <taxon>Magnoliopsida</taxon>
        <taxon>eudicotyledons</taxon>
        <taxon>Gunneridae</taxon>
        <taxon>Pentapetalae</taxon>
        <taxon>Dilleniales</taxon>
        <taxon>Dilleniaceae</taxon>
        <taxon>Dillenia</taxon>
    </lineage>
</organism>
<dbReference type="EC" id="4.2.1.134" evidence="4 13"/>
<comment type="catalytic activity">
    <reaction evidence="13">
        <text>a very-long-chain (3R)-3-hydroxyacyl-CoA = a very-long-chain (2E)-enoyl-CoA + H2O</text>
        <dbReference type="Rhea" id="RHEA:45812"/>
        <dbReference type="ChEBI" id="CHEBI:15377"/>
        <dbReference type="ChEBI" id="CHEBI:83728"/>
        <dbReference type="ChEBI" id="CHEBI:85440"/>
        <dbReference type="EC" id="4.2.1.134"/>
    </reaction>
</comment>
<keyword evidence="11 13" id="KW-0275">Fatty acid biosynthesis</keyword>
<evidence type="ECO:0000256" key="9">
    <source>
        <dbReference type="ARBA" id="ARBA00023098"/>
    </source>
</evidence>
<sequence>MASLSNLYLLVYNSLQAFGWALSLLRILAHLATTKSINAAYASSGDLICLLQTISFLEVIHGAIGKYFSQILSNVADRQWCKIEIVIASNCVIEGIVPSGVLVPLMQWGGRTHFLLAIVRQIVEVQELPAVFVTFVAWSLSDIIRYLHYAFNCVGSSPHWITYVRYTAFIVLYPVGLGPGEMRIMYEALPYIKAKRLYEDFFLGLHTGYYNFVKVCPANMLPISMVETLSAFIQATEVKTGEAAGKEEKMTLSEGLAINNYGFIYLFFLLHLCSFSSSLFAGSTLGLSDKLLKISGLGKMQRCHYK</sequence>
<evidence type="ECO:0000313" key="14">
    <source>
        <dbReference type="EMBL" id="KAK6926919.1"/>
    </source>
</evidence>
<dbReference type="GO" id="GO:0042761">
    <property type="term" value="P:very long-chain fatty acid biosynthetic process"/>
    <property type="evidence" value="ECO:0007669"/>
    <property type="project" value="TreeGrafter"/>
</dbReference>
<reference evidence="14 15" key="1">
    <citation type="submission" date="2023-12" db="EMBL/GenBank/DDBJ databases">
        <title>A high-quality genome assembly for Dillenia turbinata (Dilleniales).</title>
        <authorList>
            <person name="Chanderbali A."/>
        </authorList>
    </citation>
    <scope>NUCLEOTIDE SEQUENCE [LARGE SCALE GENOMIC DNA]</scope>
    <source>
        <strain evidence="14">LSX21</strain>
        <tissue evidence="14">Leaf</tissue>
    </source>
</reference>
<evidence type="ECO:0000256" key="12">
    <source>
        <dbReference type="ARBA" id="ARBA00023239"/>
    </source>
</evidence>